<feature type="compositionally biased region" description="Basic and acidic residues" evidence="1">
    <location>
        <begin position="210"/>
        <end position="220"/>
    </location>
</feature>
<feature type="region of interest" description="Disordered" evidence="1">
    <location>
        <begin position="28"/>
        <end position="66"/>
    </location>
</feature>
<dbReference type="PANTHER" id="PTHR34146">
    <property type="entry name" value="POLYNUCLEOTIDYL TRANSFERASE, RIBONUCLEASE H-LIKE SUPERFAMILY PROTEIN-RELATED"/>
    <property type="match status" value="1"/>
</dbReference>
<dbReference type="GO" id="GO:0004523">
    <property type="term" value="F:RNA-DNA hybrid ribonuclease activity"/>
    <property type="evidence" value="ECO:0007669"/>
    <property type="project" value="InterPro"/>
</dbReference>
<evidence type="ECO:0000259" key="2">
    <source>
        <dbReference type="Pfam" id="PF13456"/>
    </source>
</evidence>
<dbReference type="AlphaFoldDB" id="A0A8S9QAG5"/>
<dbReference type="InterPro" id="IPR002156">
    <property type="entry name" value="RNaseH_domain"/>
</dbReference>
<feature type="domain" description="RNase H type-1" evidence="2">
    <location>
        <begin position="262"/>
        <end position="381"/>
    </location>
</feature>
<dbReference type="PANTHER" id="PTHR34146:SF11">
    <property type="entry name" value="RIBONUCLEASE H-LIKE SUPERFAMILY PROTEIN"/>
    <property type="match status" value="1"/>
</dbReference>
<sequence>MNTLIFEKRQTPAIETATKAIKLAKEWNMAQQDSSSQKEKKAVLGGETNPPESQPRQESQPRHSNEETINSLHNLDLPISTCKSDAAWDAITKRAGTAWIFSGPQHLPSFSGTKVETYVDSALIAEALAMRSAITEAISMGLTHLRALSDNQTLVRVINNKRSENGHADLLAKATLRNSSLVDVNGGDTHGCSKRRRDWHGFLETESRWKYSSSQKEKKAVLGGETNPPESQPRQESQPRHSNEETINSLHNLDLPISTCKSDAAWDAITKRAGTAWIFSGPQHLPSFSGTKVETYVDSALIAEALAMRSAITEAISMGLTHLRALSDNQTLVRAINNKRSHKEIYGILQDIKNLSSSFVSFSYFFLLKTENGHTDLLAKATLRNPSLVDVNGGDTHTAAPSEDGIGMAFWRRNQDGNVIDQHYFH</sequence>
<accession>A0A8S9QAG5</accession>
<reference evidence="3" key="1">
    <citation type="submission" date="2019-12" db="EMBL/GenBank/DDBJ databases">
        <title>Genome sequencing and annotation of Brassica cretica.</title>
        <authorList>
            <person name="Studholme D.J."/>
            <person name="Sarris P."/>
        </authorList>
    </citation>
    <scope>NUCLEOTIDE SEQUENCE</scope>
    <source>
        <strain evidence="3">PFS-109/04</strain>
        <tissue evidence="3">Leaf</tissue>
    </source>
</reference>
<evidence type="ECO:0000313" key="4">
    <source>
        <dbReference type="Proteomes" id="UP000712600"/>
    </source>
</evidence>
<name>A0A8S9QAG5_BRACR</name>
<proteinExistence type="predicted"/>
<dbReference type="InterPro" id="IPR044730">
    <property type="entry name" value="RNase_H-like_dom_plant"/>
</dbReference>
<comment type="caution">
    <text evidence="3">The sequence shown here is derived from an EMBL/GenBank/DDBJ whole genome shotgun (WGS) entry which is preliminary data.</text>
</comment>
<evidence type="ECO:0000256" key="1">
    <source>
        <dbReference type="SAM" id="MobiDB-lite"/>
    </source>
</evidence>
<gene>
    <name evidence="3" type="ORF">F2Q69_00024683</name>
</gene>
<feature type="region of interest" description="Disordered" evidence="1">
    <location>
        <begin position="210"/>
        <end position="244"/>
    </location>
</feature>
<dbReference type="CDD" id="cd06222">
    <property type="entry name" value="RNase_H_like"/>
    <property type="match status" value="2"/>
</dbReference>
<organism evidence="3 4">
    <name type="scientific">Brassica cretica</name>
    <name type="common">Mustard</name>
    <dbReference type="NCBI Taxonomy" id="69181"/>
    <lineage>
        <taxon>Eukaryota</taxon>
        <taxon>Viridiplantae</taxon>
        <taxon>Streptophyta</taxon>
        <taxon>Embryophyta</taxon>
        <taxon>Tracheophyta</taxon>
        <taxon>Spermatophyta</taxon>
        <taxon>Magnoliopsida</taxon>
        <taxon>eudicotyledons</taxon>
        <taxon>Gunneridae</taxon>
        <taxon>Pentapetalae</taxon>
        <taxon>rosids</taxon>
        <taxon>malvids</taxon>
        <taxon>Brassicales</taxon>
        <taxon>Brassicaceae</taxon>
        <taxon>Brassiceae</taxon>
        <taxon>Brassica</taxon>
    </lineage>
</organism>
<evidence type="ECO:0000313" key="3">
    <source>
        <dbReference type="EMBL" id="KAF3538021.1"/>
    </source>
</evidence>
<dbReference type="EMBL" id="QGKX02001290">
    <property type="protein sequence ID" value="KAF3538021.1"/>
    <property type="molecule type" value="Genomic_DNA"/>
</dbReference>
<dbReference type="Pfam" id="PF13456">
    <property type="entry name" value="RVT_3"/>
    <property type="match status" value="2"/>
</dbReference>
<dbReference type="Gene3D" id="3.30.420.10">
    <property type="entry name" value="Ribonuclease H-like superfamily/Ribonuclease H"/>
    <property type="match status" value="1"/>
</dbReference>
<feature type="domain" description="RNase H type-1" evidence="2">
    <location>
        <begin position="84"/>
        <end position="172"/>
    </location>
</feature>
<dbReference type="Proteomes" id="UP000712600">
    <property type="component" value="Unassembled WGS sequence"/>
</dbReference>
<protein>
    <recommendedName>
        <fullName evidence="2">RNase H type-1 domain-containing protein</fullName>
    </recommendedName>
</protein>
<dbReference type="InterPro" id="IPR036397">
    <property type="entry name" value="RNaseH_sf"/>
</dbReference>
<dbReference type="GO" id="GO:0003676">
    <property type="term" value="F:nucleic acid binding"/>
    <property type="evidence" value="ECO:0007669"/>
    <property type="project" value="InterPro"/>
</dbReference>